<protein>
    <submittedName>
        <fullName evidence="2">Uncharacterized protein</fullName>
    </submittedName>
</protein>
<dbReference type="AlphaFoldDB" id="A0AAE1KEU7"/>
<organism evidence="2 3">
    <name type="scientific">Petrolisthes cinctipes</name>
    <name type="common">Flat porcelain crab</name>
    <dbReference type="NCBI Taxonomy" id="88211"/>
    <lineage>
        <taxon>Eukaryota</taxon>
        <taxon>Metazoa</taxon>
        <taxon>Ecdysozoa</taxon>
        <taxon>Arthropoda</taxon>
        <taxon>Crustacea</taxon>
        <taxon>Multicrustacea</taxon>
        <taxon>Malacostraca</taxon>
        <taxon>Eumalacostraca</taxon>
        <taxon>Eucarida</taxon>
        <taxon>Decapoda</taxon>
        <taxon>Pleocyemata</taxon>
        <taxon>Anomura</taxon>
        <taxon>Galatheoidea</taxon>
        <taxon>Porcellanidae</taxon>
        <taxon>Petrolisthes</taxon>
    </lineage>
</organism>
<sequence length="131" mass="14686">MDGTNMSDESEALEREHFQRIVRAFKLTDSIANDGYRTENPTSTPYPRHTRPYSAPTHNTYTTSASVSTTTLRLLSSLLRMSSVCLKTCNINPCGEKERRQCYGPIIDTVDKLFPLEKGTRCNIKVLVPGA</sequence>
<dbReference type="EMBL" id="JAWQEG010002737">
    <property type="protein sequence ID" value="KAK3869995.1"/>
    <property type="molecule type" value="Genomic_DNA"/>
</dbReference>
<reference evidence="2" key="1">
    <citation type="submission" date="2023-10" db="EMBL/GenBank/DDBJ databases">
        <title>Genome assemblies of two species of porcelain crab, Petrolisthes cinctipes and Petrolisthes manimaculis (Anomura: Porcellanidae).</title>
        <authorList>
            <person name="Angst P."/>
        </authorList>
    </citation>
    <scope>NUCLEOTIDE SEQUENCE</scope>
    <source>
        <strain evidence="2">PB745_01</strain>
        <tissue evidence="2">Gill</tissue>
    </source>
</reference>
<evidence type="ECO:0000313" key="2">
    <source>
        <dbReference type="EMBL" id="KAK3869995.1"/>
    </source>
</evidence>
<gene>
    <name evidence="2" type="ORF">Pcinc_024727</name>
</gene>
<proteinExistence type="predicted"/>
<name>A0AAE1KEU7_PETCI</name>
<feature type="non-terminal residue" evidence="2">
    <location>
        <position position="1"/>
    </location>
</feature>
<comment type="caution">
    <text evidence="2">The sequence shown here is derived from an EMBL/GenBank/DDBJ whole genome shotgun (WGS) entry which is preliminary data.</text>
</comment>
<feature type="region of interest" description="Disordered" evidence="1">
    <location>
        <begin position="33"/>
        <end position="62"/>
    </location>
</feature>
<accession>A0AAE1KEU7</accession>
<dbReference type="Proteomes" id="UP001286313">
    <property type="component" value="Unassembled WGS sequence"/>
</dbReference>
<evidence type="ECO:0000313" key="3">
    <source>
        <dbReference type="Proteomes" id="UP001286313"/>
    </source>
</evidence>
<evidence type="ECO:0000256" key="1">
    <source>
        <dbReference type="SAM" id="MobiDB-lite"/>
    </source>
</evidence>
<keyword evidence="3" id="KW-1185">Reference proteome</keyword>